<dbReference type="InterPro" id="IPR004879">
    <property type="entry name" value="Ssp411-like_TRX"/>
</dbReference>
<dbReference type="AlphaFoldDB" id="A0A932EQ97"/>
<accession>A0A932EQ97</accession>
<evidence type="ECO:0000313" key="2">
    <source>
        <dbReference type="EMBL" id="MBI2678613.1"/>
    </source>
</evidence>
<comment type="caution">
    <text evidence="2">The sequence shown here is derived from an EMBL/GenBank/DDBJ whole genome shotgun (WGS) entry which is preliminary data.</text>
</comment>
<dbReference type="SUPFAM" id="SSF48208">
    <property type="entry name" value="Six-hairpin glycosidases"/>
    <property type="match status" value="1"/>
</dbReference>
<gene>
    <name evidence="2" type="ORF">HYX28_07505</name>
</gene>
<dbReference type="Proteomes" id="UP000779809">
    <property type="component" value="Unassembled WGS sequence"/>
</dbReference>
<dbReference type="PANTHER" id="PTHR42899:SF1">
    <property type="entry name" value="SPERMATOGENESIS-ASSOCIATED PROTEIN 20"/>
    <property type="match status" value="1"/>
</dbReference>
<evidence type="ECO:0000259" key="1">
    <source>
        <dbReference type="Pfam" id="PF03190"/>
    </source>
</evidence>
<dbReference type="InterPro" id="IPR008928">
    <property type="entry name" value="6-hairpin_glycosidase_sf"/>
</dbReference>
<reference evidence="2" key="1">
    <citation type="submission" date="2020-07" db="EMBL/GenBank/DDBJ databases">
        <title>Huge and variable diversity of episymbiotic CPR bacteria and DPANN archaea in groundwater ecosystems.</title>
        <authorList>
            <person name="He C.Y."/>
            <person name="Keren R."/>
            <person name="Whittaker M."/>
            <person name="Farag I.F."/>
            <person name="Doudna J."/>
            <person name="Cate J.H.D."/>
            <person name="Banfield J.F."/>
        </authorList>
    </citation>
    <scope>NUCLEOTIDE SEQUENCE</scope>
    <source>
        <strain evidence="2">NC_groundwater_580_Pr5_B-0.1um_64_19</strain>
    </source>
</reference>
<dbReference type="InterPro" id="IPR024705">
    <property type="entry name" value="Ssp411"/>
</dbReference>
<proteinExistence type="predicted"/>
<dbReference type="PIRSF" id="PIRSF006402">
    <property type="entry name" value="UCP006402_thioredoxin"/>
    <property type="match status" value="1"/>
</dbReference>
<dbReference type="InterPro" id="IPR036249">
    <property type="entry name" value="Thioredoxin-like_sf"/>
</dbReference>
<dbReference type="SUPFAM" id="SSF52833">
    <property type="entry name" value="Thioredoxin-like"/>
    <property type="match status" value="1"/>
</dbReference>
<dbReference type="GO" id="GO:0005975">
    <property type="term" value="P:carbohydrate metabolic process"/>
    <property type="evidence" value="ECO:0007669"/>
    <property type="project" value="InterPro"/>
</dbReference>
<dbReference type="EMBL" id="JACPNR010000009">
    <property type="protein sequence ID" value="MBI2678613.1"/>
    <property type="molecule type" value="Genomic_DNA"/>
</dbReference>
<dbReference type="PANTHER" id="PTHR42899">
    <property type="entry name" value="SPERMATOGENESIS-ASSOCIATED PROTEIN 20"/>
    <property type="match status" value="1"/>
</dbReference>
<dbReference type="Pfam" id="PF03190">
    <property type="entry name" value="Thioredox_DsbH"/>
    <property type="match status" value="1"/>
</dbReference>
<evidence type="ECO:0000313" key="3">
    <source>
        <dbReference type="Proteomes" id="UP000779809"/>
    </source>
</evidence>
<name>A0A932EQ97_9BACT</name>
<protein>
    <submittedName>
        <fullName evidence="2">Thioredoxin domain-containing protein</fullName>
    </submittedName>
</protein>
<organism evidence="2 3">
    <name type="scientific">Candidatus Korobacter versatilis</name>
    <dbReference type="NCBI Taxonomy" id="658062"/>
    <lineage>
        <taxon>Bacteria</taxon>
        <taxon>Pseudomonadati</taxon>
        <taxon>Acidobacteriota</taxon>
        <taxon>Terriglobia</taxon>
        <taxon>Terriglobales</taxon>
        <taxon>Candidatus Korobacteraceae</taxon>
        <taxon>Candidatus Korobacter</taxon>
    </lineage>
</organism>
<dbReference type="CDD" id="cd02955">
    <property type="entry name" value="SSP411"/>
    <property type="match status" value="1"/>
</dbReference>
<dbReference type="Gene3D" id="3.40.30.10">
    <property type="entry name" value="Glutaredoxin"/>
    <property type="match status" value="1"/>
</dbReference>
<feature type="domain" description="Spermatogenesis-associated protein 20-like TRX" evidence="1">
    <location>
        <begin position="7"/>
        <end position="166"/>
    </location>
</feature>
<sequence length="715" mass="78590">MSTSTENALAQAASSYLRSAAHQPIRWHEWGEAAFALASAENKPILLDIGAVWCHWCHVMDRESYENPAIAELVNEKYVAVKVDRDERPDVDSRYQAAVQALSGQGGWPLTVFLTPDGKPFYGGTYFPPDDHYGRPGFKRVLLAISEAFHTKQDEVKQSAEQLLSVISQTEAFAGRGRDLSPAVMQAAIGAIVRSAEKMFDAENGGFGSAPKFPHSSAVEVLLDRYARGGGGQEKLREIIDLTLTKMAHGGVYDQIAGGFHRYSVDAQWIVPHFEKMSYDNSELLKNYVHGYQALNEPFFAAVAKDIIRWMDAWLSDRECGGFYASQDADISLDDDGDHFTWTLAEAKEVLSGDELAAAALRYDINETGEMHHNHEKNVLYVRSSIEEIAHKLNKAPAEAAAALTRATQKMYEARKQRPIPYVDKTVYTNWNALCISAYLDAARALRLDDAKHFALRSLDRILAEAWSNQRGLAHVIAYSDPQAMKRHVPGMLDDYAYTTIACLDAYEATGALSYFEFGRRIADRMVEGFFDRVGGGFFDTAQGEQGLLGALSARRKPFQDSPTPAGNPAAAIALLRLHAYTNHASYREKAEATLEVFAGLAEQFGIFAGTYGTAAILYSTPHTQVVVIGEDERAQRLEAAALAPFALNKAALRLPHNEVVAQNLPPALAETVANLPAVKQPESVAVVCADFACRPPIADADELESTLRKLLAAR</sequence>
<dbReference type="Gene3D" id="1.50.10.20">
    <property type="match status" value="1"/>
</dbReference>